<dbReference type="PANTHER" id="PTHR33418:SF1">
    <property type="entry name" value="HELICASE-ASSOCIATED DOMAIN-CONTAINING PROTEIN"/>
    <property type="match status" value="1"/>
</dbReference>
<protein>
    <recommendedName>
        <fullName evidence="1">Helicase-associated domain-containing protein</fullName>
    </recommendedName>
</protein>
<gene>
    <name evidence="2" type="ORF">FRACYDRAFT_197745</name>
</gene>
<sequence length="215" mass="26098">MEYKTWQNKRWDEKFRRLVAYRKENKSTNVPGMYEADPKLARWVKYQRTSATNKNISEERLRRLNSIGFVWKMRNDDVLAPWMEMYHRLVAYKMEHKSTDVPKEYQVDPKLGHWVQTQRKSYDKKQLSTDRINRLESISFVWDSYDVQWMESYSKLVEYKKQNKSTVVPYRRTEHHSLGNWVDTQRVAYNKDKLSGKRLELLNSINFVWSAKKVS</sequence>
<dbReference type="Gene3D" id="6.10.140.530">
    <property type="match status" value="3"/>
</dbReference>
<evidence type="ECO:0000259" key="1">
    <source>
        <dbReference type="Pfam" id="PF03457"/>
    </source>
</evidence>
<accession>A0A1E7ENL5</accession>
<feature type="domain" description="Helicase-associated" evidence="1">
    <location>
        <begin position="81"/>
        <end position="140"/>
    </location>
</feature>
<name>A0A1E7ENL5_9STRA</name>
<evidence type="ECO:0000313" key="3">
    <source>
        <dbReference type="Proteomes" id="UP000095751"/>
    </source>
</evidence>
<dbReference type="PANTHER" id="PTHR33418">
    <property type="entry name" value="HELICASE-ASSOCIATED"/>
    <property type="match status" value="1"/>
</dbReference>
<reference evidence="2 3" key="1">
    <citation type="submission" date="2016-09" db="EMBL/GenBank/DDBJ databases">
        <title>Extensive genetic diversity and differential bi-allelic expression allows diatom success in the polar Southern Ocean.</title>
        <authorList>
            <consortium name="DOE Joint Genome Institute"/>
            <person name="Mock T."/>
            <person name="Otillar R.P."/>
            <person name="Strauss J."/>
            <person name="Dupont C."/>
            <person name="Frickenhaus S."/>
            <person name="Maumus F."/>
            <person name="Mcmullan M."/>
            <person name="Sanges R."/>
            <person name="Schmutz J."/>
            <person name="Toseland A."/>
            <person name="Valas R."/>
            <person name="Veluchamy A."/>
            <person name="Ward B.J."/>
            <person name="Allen A."/>
            <person name="Barry K."/>
            <person name="Falciatore A."/>
            <person name="Ferrante M."/>
            <person name="Fortunato A.E."/>
            <person name="Gloeckner G."/>
            <person name="Gruber A."/>
            <person name="Hipkin R."/>
            <person name="Janech M."/>
            <person name="Kroth P."/>
            <person name="Leese F."/>
            <person name="Lindquist E."/>
            <person name="Lyon B.R."/>
            <person name="Martin J."/>
            <person name="Mayer C."/>
            <person name="Parker M."/>
            <person name="Quesneville H."/>
            <person name="Raymond J."/>
            <person name="Uhlig C."/>
            <person name="Valentin K.U."/>
            <person name="Worden A.Z."/>
            <person name="Armbrust E.V."/>
            <person name="Bowler C."/>
            <person name="Green B."/>
            <person name="Moulton V."/>
            <person name="Van Oosterhout C."/>
            <person name="Grigoriev I."/>
        </authorList>
    </citation>
    <scope>NUCLEOTIDE SEQUENCE [LARGE SCALE GENOMIC DNA]</scope>
    <source>
        <strain evidence="2 3">CCMP1102</strain>
    </source>
</reference>
<dbReference type="AlphaFoldDB" id="A0A1E7ENL5"/>
<dbReference type="OrthoDB" id="498381at2759"/>
<dbReference type="InterPro" id="IPR005114">
    <property type="entry name" value="Helicase_assoc"/>
</dbReference>
<feature type="domain" description="Helicase-associated" evidence="1">
    <location>
        <begin position="146"/>
        <end position="207"/>
    </location>
</feature>
<organism evidence="2 3">
    <name type="scientific">Fragilariopsis cylindrus CCMP1102</name>
    <dbReference type="NCBI Taxonomy" id="635003"/>
    <lineage>
        <taxon>Eukaryota</taxon>
        <taxon>Sar</taxon>
        <taxon>Stramenopiles</taxon>
        <taxon>Ochrophyta</taxon>
        <taxon>Bacillariophyta</taxon>
        <taxon>Bacillariophyceae</taxon>
        <taxon>Bacillariophycidae</taxon>
        <taxon>Bacillariales</taxon>
        <taxon>Bacillariaceae</taxon>
        <taxon>Fragilariopsis</taxon>
    </lineage>
</organism>
<dbReference type="KEGG" id="fcy:FRACYDRAFT_197745"/>
<feature type="domain" description="Helicase-associated" evidence="1">
    <location>
        <begin position="8"/>
        <end position="69"/>
    </location>
</feature>
<proteinExistence type="predicted"/>
<dbReference type="InParanoid" id="A0A1E7ENL5"/>
<evidence type="ECO:0000313" key="2">
    <source>
        <dbReference type="EMBL" id="OEU07444.1"/>
    </source>
</evidence>
<keyword evidence="3" id="KW-1185">Reference proteome</keyword>
<dbReference type="EMBL" id="KV784386">
    <property type="protein sequence ID" value="OEU07444.1"/>
    <property type="molecule type" value="Genomic_DNA"/>
</dbReference>
<dbReference type="Proteomes" id="UP000095751">
    <property type="component" value="Unassembled WGS sequence"/>
</dbReference>
<dbReference type="Pfam" id="PF03457">
    <property type="entry name" value="HA"/>
    <property type="match status" value="3"/>
</dbReference>